<dbReference type="EMBL" id="CP054020">
    <property type="protein sequence ID" value="QKI89491.1"/>
    <property type="molecule type" value="Genomic_DNA"/>
</dbReference>
<name>A0A7D4NQT0_9GAMM</name>
<keyword evidence="2" id="KW-1185">Reference proteome</keyword>
<gene>
    <name evidence="1" type="ORF">HQN79_07870</name>
</gene>
<accession>A0A7D4NQT0</accession>
<dbReference type="AlphaFoldDB" id="A0A7D4NQT0"/>
<dbReference type="Proteomes" id="UP000504724">
    <property type="component" value="Chromosome"/>
</dbReference>
<dbReference type="RefSeq" id="WP_173285389.1">
    <property type="nucleotide sequence ID" value="NZ_CP054020.1"/>
</dbReference>
<evidence type="ECO:0000313" key="2">
    <source>
        <dbReference type="Proteomes" id="UP000504724"/>
    </source>
</evidence>
<dbReference type="PANTHER" id="PTHR11014">
    <property type="entry name" value="PEPTIDASE M20 FAMILY MEMBER"/>
    <property type="match status" value="1"/>
</dbReference>
<proteinExistence type="predicted"/>
<dbReference type="GO" id="GO:0016787">
    <property type="term" value="F:hydrolase activity"/>
    <property type="evidence" value="ECO:0007669"/>
    <property type="project" value="UniProtKB-KW"/>
</dbReference>
<keyword evidence="1" id="KW-0378">Hydrolase</keyword>
<protein>
    <submittedName>
        <fullName evidence="1">Amidohydrolase</fullName>
    </submittedName>
</protein>
<dbReference type="KEGG" id="txa:HQN79_07870"/>
<organism evidence="1 2">
    <name type="scientific">Thiomicrorhabdus xiamenensis</name>
    <dbReference type="NCBI Taxonomy" id="2739063"/>
    <lineage>
        <taxon>Bacteria</taxon>
        <taxon>Pseudomonadati</taxon>
        <taxon>Pseudomonadota</taxon>
        <taxon>Gammaproteobacteria</taxon>
        <taxon>Thiotrichales</taxon>
        <taxon>Piscirickettsiaceae</taxon>
        <taxon>Thiomicrorhabdus</taxon>
    </lineage>
</organism>
<dbReference type="Gene3D" id="3.40.630.10">
    <property type="entry name" value="Zn peptidases"/>
    <property type="match status" value="1"/>
</dbReference>
<sequence>MDWKEAVQQAVQLRHWFHQYPELTWEEEQTAEKIRSCLDDWGIEWRSCATLGTVAILGINRPGDHIALRADMDALPIAEQGGLNAPATAANSGRTALWSLLIFSRSGSALRSVSKPLPHV</sequence>
<evidence type="ECO:0000313" key="1">
    <source>
        <dbReference type="EMBL" id="QKI89491.1"/>
    </source>
</evidence>
<dbReference type="SUPFAM" id="SSF53187">
    <property type="entry name" value="Zn-dependent exopeptidases"/>
    <property type="match status" value="1"/>
</dbReference>
<dbReference type="InterPro" id="IPR017439">
    <property type="entry name" value="Amidohydrolase"/>
</dbReference>
<reference evidence="1 2" key="1">
    <citation type="submission" date="2020-05" db="EMBL/GenBank/DDBJ databases">
        <title>Thiomicrorhabdus sediminis sp.nov. and Thiomicrorhabdus xiamenensis sp.nov., novel sulfur-oxidizing bacteria isolated from coastal sediment.</title>
        <authorList>
            <person name="Liu X."/>
        </authorList>
    </citation>
    <scope>NUCLEOTIDE SEQUENCE [LARGE SCALE GENOMIC DNA]</scope>
    <source>
        <strain evidence="1 2">G2</strain>
    </source>
</reference>
<dbReference type="PANTHER" id="PTHR11014:SF63">
    <property type="entry name" value="METALLOPEPTIDASE, PUTATIVE (AFU_ORTHOLOGUE AFUA_6G09600)-RELATED"/>
    <property type="match status" value="1"/>
</dbReference>